<evidence type="ECO:0000256" key="5">
    <source>
        <dbReference type="ARBA" id="ARBA00023027"/>
    </source>
</evidence>
<evidence type="ECO:0000256" key="4">
    <source>
        <dbReference type="ARBA" id="ARBA00023002"/>
    </source>
</evidence>
<dbReference type="InterPro" id="IPR017476">
    <property type="entry name" value="UDP-Glc/GDP-Man"/>
</dbReference>
<evidence type="ECO:0000256" key="1">
    <source>
        <dbReference type="ARBA" id="ARBA00004701"/>
    </source>
</evidence>
<dbReference type="EC" id="1.1.1.22" evidence="3 7"/>
<evidence type="ECO:0000313" key="9">
    <source>
        <dbReference type="EMBL" id="MFC3389155.1"/>
    </source>
</evidence>
<dbReference type="Gene3D" id="3.40.50.720">
    <property type="entry name" value="NAD(P)-binding Rossmann-like Domain"/>
    <property type="match status" value="2"/>
</dbReference>
<comment type="pathway">
    <text evidence="1">Nucleotide-sugar biosynthesis; UDP-alpha-D-glucuronate biosynthesis; UDP-alpha-D-glucuronate from UDP-alpha-D-glucose: step 1/1.</text>
</comment>
<gene>
    <name evidence="9" type="ORF">ACFOEO_11260</name>
</gene>
<dbReference type="InterPro" id="IPR008927">
    <property type="entry name" value="6-PGluconate_DH-like_C_sf"/>
</dbReference>
<dbReference type="InterPro" id="IPR014027">
    <property type="entry name" value="UDP-Glc/GDP-Man_DH_C"/>
</dbReference>
<dbReference type="InterPro" id="IPR036291">
    <property type="entry name" value="NAD(P)-bd_dom_sf"/>
</dbReference>
<dbReference type="SUPFAM" id="SSF52413">
    <property type="entry name" value="UDP-glucose/GDP-mannose dehydrogenase C-terminal domain"/>
    <property type="match status" value="1"/>
</dbReference>
<dbReference type="PIRSF" id="PIRSF000124">
    <property type="entry name" value="UDPglc_GDPman_dh"/>
    <property type="match status" value="1"/>
</dbReference>
<keyword evidence="4 7" id="KW-0560">Oxidoreductase</keyword>
<organism evidence="9 10">
    <name type="scientific">Salinicoccus sesuvii</name>
    <dbReference type="NCBI Taxonomy" id="868281"/>
    <lineage>
        <taxon>Bacteria</taxon>
        <taxon>Bacillati</taxon>
        <taxon>Bacillota</taxon>
        <taxon>Bacilli</taxon>
        <taxon>Bacillales</taxon>
        <taxon>Staphylococcaceae</taxon>
        <taxon>Salinicoccus</taxon>
    </lineage>
</organism>
<evidence type="ECO:0000256" key="3">
    <source>
        <dbReference type="ARBA" id="ARBA00012954"/>
    </source>
</evidence>
<comment type="similarity">
    <text evidence="2 7">Belongs to the UDP-glucose/GDP-mannose dehydrogenase family.</text>
</comment>
<dbReference type="RefSeq" id="WP_380655781.1">
    <property type="nucleotide sequence ID" value="NZ_JBHRVQ010000001.1"/>
</dbReference>
<evidence type="ECO:0000256" key="7">
    <source>
        <dbReference type="PIRNR" id="PIRNR000124"/>
    </source>
</evidence>
<dbReference type="InterPro" id="IPR014026">
    <property type="entry name" value="UDP-Glc/GDP-Man_DH_dimer"/>
</dbReference>
<protein>
    <recommendedName>
        <fullName evidence="3 7">UDP-glucose 6-dehydrogenase</fullName>
        <ecNumber evidence="3 7">1.1.1.22</ecNumber>
    </recommendedName>
</protein>
<dbReference type="EMBL" id="JBHRVQ010000001">
    <property type="protein sequence ID" value="MFC3389155.1"/>
    <property type="molecule type" value="Genomic_DNA"/>
</dbReference>
<dbReference type="InterPro" id="IPR036220">
    <property type="entry name" value="UDP-Glc/GDP-Man_DH_C_sf"/>
</dbReference>
<evidence type="ECO:0000256" key="6">
    <source>
        <dbReference type="ARBA" id="ARBA00047473"/>
    </source>
</evidence>
<dbReference type="NCBIfam" id="TIGR03026">
    <property type="entry name" value="NDP-sugDHase"/>
    <property type="match status" value="1"/>
</dbReference>
<dbReference type="PIRSF" id="PIRSF500134">
    <property type="entry name" value="UDPglc_DH_bac"/>
    <property type="match status" value="1"/>
</dbReference>
<dbReference type="Gene3D" id="1.20.5.100">
    <property type="entry name" value="Cytochrome c1, transmembrane anchor, C-terminal"/>
    <property type="match status" value="1"/>
</dbReference>
<evidence type="ECO:0000256" key="2">
    <source>
        <dbReference type="ARBA" id="ARBA00006601"/>
    </source>
</evidence>
<dbReference type="Proteomes" id="UP001595637">
    <property type="component" value="Unassembled WGS sequence"/>
</dbReference>
<dbReference type="Pfam" id="PF03721">
    <property type="entry name" value="UDPG_MGDP_dh_N"/>
    <property type="match status" value="1"/>
</dbReference>
<dbReference type="GO" id="GO:0016491">
    <property type="term" value="F:oxidoreductase activity"/>
    <property type="evidence" value="ECO:0007669"/>
    <property type="project" value="UniProtKB-KW"/>
</dbReference>
<dbReference type="Pfam" id="PF00984">
    <property type="entry name" value="UDPG_MGDP_dh"/>
    <property type="match status" value="1"/>
</dbReference>
<name>A0ABV7N6F1_9STAP</name>
<accession>A0ABV7N6F1</accession>
<dbReference type="InterPro" id="IPR001732">
    <property type="entry name" value="UDP-Glc/GDP-Man_DH_N"/>
</dbReference>
<dbReference type="InterPro" id="IPR028357">
    <property type="entry name" value="UDPglc_DH_bac"/>
</dbReference>
<evidence type="ECO:0000259" key="8">
    <source>
        <dbReference type="SMART" id="SM00984"/>
    </source>
</evidence>
<dbReference type="Pfam" id="PF03720">
    <property type="entry name" value="UDPG_MGDP_dh_C"/>
    <property type="match status" value="1"/>
</dbReference>
<comment type="catalytic activity">
    <reaction evidence="6 7">
        <text>UDP-alpha-D-glucose + 2 NAD(+) + H2O = UDP-alpha-D-glucuronate + 2 NADH + 3 H(+)</text>
        <dbReference type="Rhea" id="RHEA:23596"/>
        <dbReference type="ChEBI" id="CHEBI:15377"/>
        <dbReference type="ChEBI" id="CHEBI:15378"/>
        <dbReference type="ChEBI" id="CHEBI:57540"/>
        <dbReference type="ChEBI" id="CHEBI:57945"/>
        <dbReference type="ChEBI" id="CHEBI:58052"/>
        <dbReference type="ChEBI" id="CHEBI:58885"/>
        <dbReference type="EC" id="1.1.1.22"/>
    </reaction>
</comment>
<comment type="caution">
    <text evidence="9">The sequence shown here is derived from an EMBL/GenBank/DDBJ whole genome shotgun (WGS) entry which is preliminary data.</text>
</comment>
<sequence>MEISVIGTGYVGLVTGVCLADLGHQVMCIDIDKEKIGTLKQGISPIYEEGLSDLLKKNISNKNLSFTSDYKEGLRGKEVIYIAVGTPQAMDGSADLTYVEKVCKSIARYLENDAIVVTKSTVPVGTNEWIKQTIEGNLQKDIEIKIVSNPEFLRQGSAVYDTYHGDRIVIGSEDAEALNILESINADFSIPIVKTDLRSAEMIKYASNAFLAAKISFINEMANLSERIGANIDHVAAGMGMDKRIGNAFLNAGIGYGGSCFPKDTRAVISIAKEADYEMPILENVVDSNERQRGIIVDKMMSRFERLKNKKVAILGLAFKPETDDIREAPSISVTEKLLEAGAEVCAYDPAARRNAEKVLSNKVAYADSVSEAITEADIAVILTEWKEIKKFPIEDYKKYMKSPIIFDGRNCFTLEEAKDSGAEYHSIGRPVVRDSVVYK</sequence>
<keyword evidence="5 7" id="KW-0520">NAD</keyword>
<dbReference type="PANTHER" id="PTHR43750:SF4">
    <property type="entry name" value="UDP-GLUCOSE 6-DEHYDROGENASE YWQF"/>
    <property type="match status" value="1"/>
</dbReference>
<dbReference type="SMART" id="SM00984">
    <property type="entry name" value="UDPG_MGDP_dh_C"/>
    <property type="match status" value="1"/>
</dbReference>
<reference evidence="10" key="1">
    <citation type="journal article" date="2019" name="Int. J. Syst. Evol. Microbiol.">
        <title>The Global Catalogue of Microorganisms (GCM) 10K type strain sequencing project: providing services to taxonomists for standard genome sequencing and annotation.</title>
        <authorList>
            <consortium name="The Broad Institute Genomics Platform"/>
            <consortium name="The Broad Institute Genome Sequencing Center for Infectious Disease"/>
            <person name="Wu L."/>
            <person name="Ma J."/>
        </authorList>
    </citation>
    <scope>NUCLEOTIDE SEQUENCE [LARGE SCALE GENOMIC DNA]</scope>
    <source>
        <strain evidence="10">CCM 7756</strain>
    </source>
</reference>
<dbReference type="PANTHER" id="PTHR43750">
    <property type="entry name" value="UDP-GLUCOSE 6-DEHYDROGENASE TUAD"/>
    <property type="match status" value="1"/>
</dbReference>
<proteinExistence type="inferred from homology"/>
<dbReference type="SUPFAM" id="SSF48179">
    <property type="entry name" value="6-phosphogluconate dehydrogenase C-terminal domain-like"/>
    <property type="match status" value="1"/>
</dbReference>
<dbReference type="SUPFAM" id="SSF51735">
    <property type="entry name" value="NAD(P)-binding Rossmann-fold domains"/>
    <property type="match status" value="1"/>
</dbReference>
<keyword evidence="10" id="KW-1185">Reference proteome</keyword>
<evidence type="ECO:0000313" key="10">
    <source>
        <dbReference type="Proteomes" id="UP001595637"/>
    </source>
</evidence>
<feature type="domain" description="UDP-glucose/GDP-mannose dehydrogenase C-terminal" evidence="8">
    <location>
        <begin position="313"/>
        <end position="415"/>
    </location>
</feature>